<keyword evidence="8" id="KW-1185">Reference proteome</keyword>
<keyword evidence="2" id="KW-0326">Glycosidase</keyword>
<evidence type="ECO:0000259" key="5">
    <source>
        <dbReference type="Pfam" id="PF17137"/>
    </source>
</evidence>
<feature type="domain" description="Glycoside hydrolase family 31 N-terminal" evidence="4">
    <location>
        <begin position="27"/>
        <end position="217"/>
    </location>
</feature>
<dbReference type="CDD" id="cd14752">
    <property type="entry name" value="GH31_N"/>
    <property type="match status" value="1"/>
</dbReference>
<evidence type="ECO:0000256" key="1">
    <source>
        <dbReference type="ARBA" id="ARBA00007806"/>
    </source>
</evidence>
<dbReference type="InterPro" id="IPR048395">
    <property type="entry name" value="Glyco_hydro_31_C"/>
</dbReference>
<dbReference type="InterPro" id="IPR017853">
    <property type="entry name" value="GH"/>
</dbReference>
<organism evidence="7 8">
    <name type="scientific">Aquibacillus rhizosphaerae</name>
    <dbReference type="NCBI Taxonomy" id="3051431"/>
    <lineage>
        <taxon>Bacteria</taxon>
        <taxon>Bacillati</taxon>
        <taxon>Bacillota</taxon>
        <taxon>Bacilli</taxon>
        <taxon>Bacillales</taxon>
        <taxon>Bacillaceae</taxon>
        <taxon>Aquibacillus</taxon>
    </lineage>
</organism>
<name>A0ABT7L3E6_9BACI</name>
<dbReference type="CDD" id="cd06599">
    <property type="entry name" value="GH31_glycosidase_Aec37"/>
    <property type="match status" value="1"/>
</dbReference>
<dbReference type="SUPFAM" id="SSF51445">
    <property type="entry name" value="(Trans)glycosidases"/>
    <property type="match status" value="1"/>
</dbReference>
<feature type="domain" description="DUF5110" evidence="5">
    <location>
        <begin position="718"/>
        <end position="770"/>
    </location>
</feature>
<dbReference type="InterPro" id="IPR033403">
    <property type="entry name" value="DUF5110"/>
</dbReference>
<dbReference type="Pfam" id="PF01055">
    <property type="entry name" value="Glyco_hydro_31_2nd"/>
    <property type="match status" value="1"/>
</dbReference>
<dbReference type="SUPFAM" id="SSF74650">
    <property type="entry name" value="Galactose mutarotase-like"/>
    <property type="match status" value="1"/>
</dbReference>
<sequence>MLQEKHFSVKTKQQNTISFSTPDNDVVELYILEQDTFRVYVPTDNHPLLNRTWSVAPGMEDVPVEGRDKFDLSPFSLPSYQMEEKNNTVEISTNELKVIVNLKGFQLNWYGKFEGKWINIANDRKTQSYNFDDSLGEGVFHYLERPRNDHYYGLGEKGGSLDKKGKRYRMLNIDAMGYDAEHTDPLYKHMPFYITYNDDTEMAYGLYYDNYSDSVFDMGAELDNYHGHYRYYQAKRGNLDYYFILGPRIKEVVEKFTRFSGQMIMPPKWSLGYSGSTMTYTDAPDAQEQLKKFVEACKDYNIPCDSFQLSSGYTSIGNKRYVFNWDLSRIPDPKEMINNFHENKINLCANIKPVLLHDHPLYEQLKQLEYFVKSKDGKNPEVSQFWDEVGSYIDFTNKAAYDWWKDKVKEQLLDLGIDSTWNDNNEYEIWDEDALANGFGEVIPVSYIKPIQTLLMMKASYEAQIEHAPNTRPYLISRSGIPGMQRYVQTWSGDNYTEWKTIRYNIKMGLGLSMSGMYNFGHDVGGFSGNAPDPELFIRWIQNGIFHPRFTIHSWNDDKTVNVPWMYPDHIDTIRQFMEERVKWIPYLYHLLHKANKDYQPMLTPTLYYFDHDAKTFEENDDFLVGEDLLICNVVEKGATKRKVYLPDNKRGWYDINSGSYHAGGTNLEVDAPIDVIPMFAQAGAMLPIRDGEINFVNKEEDSRGLLMYPTIGVDYTTASVYEDDGESLDYQNGEFAYINTSMKTTNEQVEVSLSIEGKYNPPYNNVTLYFPEEETRTVIVNGQQVDINEPFQWNIK</sequence>
<dbReference type="InterPro" id="IPR025887">
    <property type="entry name" value="Glyco_hydro_31_N_dom"/>
</dbReference>
<dbReference type="Pfam" id="PF21365">
    <property type="entry name" value="Glyco_hydro_31_3rd"/>
    <property type="match status" value="1"/>
</dbReference>
<dbReference type="Proteomes" id="UP001235343">
    <property type="component" value="Unassembled WGS sequence"/>
</dbReference>
<dbReference type="InterPro" id="IPR000322">
    <property type="entry name" value="Glyco_hydro_31_TIM"/>
</dbReference>
<proteinExistence type="inferred from homology"/>
<comment type="similarity">
    <text evidence="1 2">Belongs to the glycosyl hydrolase 31 family.</text>
</comment>
<protein>
    <submittedName>
        <fullName evidence="7">Glycoside hydrolase family 31 protein</fullName>
    </submittedName>
</protein>
<dbReference type="Gene3D" id="3.20.20.80">
    <property type="entry name" value="Glycosidases"/>
    <property type="match status" value="1"/>
</dbReference>
<keyword evidence="2 7" id="KW-0378">Hydrolase</keyword>
<evidence type="ECO:0000313" key="8">
    <source>
        <dbReference type="Proteomes" id="UP001235343"/>
    </source>
</evidence>
<feature type="domain" description="Glycosyl hydrolase family 31 C-terminal" evidence="6">
    <location>
        <begin position="600"/>
        <end position="686"/>
    </location>
</feature>
<dbReference type="InterPro" id="IPR013780">
    <property type="entry name" value="Glyco_hydro_b"/>
</dbReference>
<dbReference type="PANTHER" id="PTHR22762:SF165">
    <property type="entry name" value="PUTATIVE (AFU_ORTHOLOGUE AFUA_1G06560)-RELATED"/>
    <property type="match status" value="1"/>
</dbReference>
<dbReference type="Pfam" id="PF13802">
    <property type="entry name" value="Gal_mutarotas_2"/>
    <property type="match status" value="1"/>
</dbReference>
<feature type="domain" description="Glycoside hydrolase family 31 TIM barrel" evidence="3">
    <location>
        <begin position="264"/>
        <end position="591"/>
    </location>
</feature>
<reference evidence="7 8" key="1">
    <citation type="submission" date="2023-06" db="EMBL/GenBank/DDBJ databases">
        <title>Aquibacillus rhizosphaerae LR5S19.</title>
        <authorList>
            <person name="Sun J.-Q."/>
        </authorList>
    </citation>
    <scope>NUCLEOTIDE SEQUENCE [LARGE SCALE GENOMIC DNA]</scope>
    <source>
        <strain evidence="7 8">LR5S19</strain>
    </source>
</reference>
<accession>A0ABT7L3E6</accession>
<comment type="caution">
    <text evidence="7">The sequence shown here is derived from an EMBL/GenBank/DDBJ whole genome shotgun (WGS) entry which is preliminary data.</text>
</comment>
<dbReference type="Pfam" id="PF17137">
    <property type="entry name" value="DUF5110"/>
    <property type="match status" value="1"/>
</dbReference>
<dbReference type="RefSeq" id="WP_285931398.1">
    <property type="nucleotide sequence ID" value="NZ_JASTZU010000027.1"/>
</dbReference>
<evidence type="ECO:0000256" key="2">
    <source>
        <dbReference type="RuleBase" id="RU361185"/>
    </source>
</evidence>
<dbReference type="PANTHER" id="PTHR22762">
    <property type="entry name" value="ALPHA-GLUCOSIDASE"/>
    <property type="match status" value="1"/>
</dbReference>
<evidence type="ECO:0000259" key="3">
    <source>
        <dbReference type="Pfam" id="PF01055"/>
    </source>
</evidence>
<dbReference type="SUPFAM" id="SSF51011">
    <property type="entry name" value="Glycosyl hydrolase domain"/>
    <property type="match status" value="1"/>
</dbReference>
<evidence type="ECO:0000259" key="6">
    <source>
        <dbReference type="Pfam" id="PF21365"/>
    </source>
</evidence>
<dbReference type="GO" id="GO:0016787">
    <property type="term" value="F:hydrolase activity"/>
    <property type="evidence" value="ECO:0007669"/>
    <property type="project" value="UniProtKB-KW"/>
</dbReference>
<dbReference type="Gene3D" id="2.60.40.1760">
    <property type="entry name" value="glycosyl hydrolase (family 31)"/>
    <property type="match status" value="1"/>
</dbReference>
<dbReference type="Gene3D" id="2.60.40.1180">
    <property type="entry name" value="Golgi alpha-mannosidase II"/>
    <property type="match status" value="2"/>
</dbReference>
<evidence type="ECO:0000313" key="7">
    <source>
        <dbReference type="EMBL" id="MDL4840369.1"/>
    </source>
</evidence>
<evidence type="ECO:0000259" key="4">
    <source>
        <dbReference type="Pfam" id="PF13802"/>
    </source>
</evidence>
<dbReference type="InterPro" id="IPR011013">
    <property type="entry name" value="Gal_mutarotase_sf_dom"/>
</dbReference>
<gene>
    <name evidence="7" type="ORF">QQS35_07920</name>
</gene>
<dbReference type="EMBL" id="JASTZU010000027">
    <property type="protein sequence ID" value="MDL4840369.1"/>
    <property type="molecule type" value="Genomic_DNA"/>
</dbReference>